<organism evidence="10 11">
    <name type="scientific">Exophiala sideris</name>
    <dbReference type="NCBI Taxonomy" id="1016849"/>
    <lineage>
        <taxon>Eukaryota</taxon>
        <taxon>Fungi</taxon>
        <taxon>Dikarya</taxon>
        <taxon>Ascomycota</taxon>
        <taxon>Pezizomycotina</taxon>
        <taxon>Eurotiomycetes</taxon>
        <taxon>Chaetothyriomycetidae</taxon>
        <taxon>Chaetothyriales</taxon>
        <taxon>Herpotrichiellaceae</taxon>
        <taxon>Exophiala</taxon>
    </lineage>
</organism>
<evidence type="ECO:0000313" key="10">
    <source>
        <dbReference type="EMBL" id="KIV82830.1"/>
    </source>
</evidence>
<dbReference type="GO" id="GO:0005351">
    <property type="term" value="F:carbohydrate:proton symporter activity"/>
    <property type="evidence" value="ECO:0007669"/>
    <property type="project" value="TreeGrafter"/>
</dbReference>
<dbReference type="FunFam" id="1.20.1250.20:FF:000078">
    <property type="entry name" value="MFS maltose transporter, putative"/>
    <property type="match status" value="1"/>
</dbReference>
<keyword evidence="5 8" id="KW-1133">Transmembrane helix</keyword>
<dbReference type="Proteomes" id="UP000053599">
    <property type="component" value="Unassembled WGS sequence"/>
</dbReference>
<evidence type="ECO:0000313" key="11">
    <source>
        <dbReference type="Proteomes" id="UP000053599"/>
    </source>
</evidence>
<comment type="similarity">
    <text evidence="2 7">Belongs to the major facilitator superfamily. Sugar transporter (TC 2.A.1.1) family.</text>
</comment>
<accession>A0A0D1W240</accession>
<dbReference type="Gene3D" id="1.20.1250.20">
    <property type="entry name" value="MFS general substrate transporter like domains"/>
    <property type="match status" value="1"/>
</dbReference>
<feature type="transmembrane region" description="Helical" evidence="8">
    <location>
        <begin position="194"/>
        <end position="211"/>
    </location>
</feature>
<feature type="transmembrane region" description="Helical" evidence="8">
    <location>
        <begin position="377"/>
        <end position="398"/>
    </location>
</feature>
<dbReference type="PANTHER" id="PTHR48022:SF10">
    <property type="entry name" value="MAJOR FACILITATOR SUPERFAMILY (MFS) PROFILE DOMAIN-CONTAINING PROTEIN"/>
    <property type="match status" value="1"/>
</dbReference>
<dbReference type="GO" id="GO:0016020">
    <property type="term" value="C:membrane"/>
    <property type="evidence" value="ECO:0007669"/>
    <property type="project" value="UniProtKB-SubCell"/>
</dbReference>
<dbReference type="Pfam" id="PF00083">
    <property type="entry name" value="Sugar_tr"/>
    <property type="match status" value="1"/>
</dbReference>
<evidence type="ECO:0000256" key="6">
    <source>
        <dbReference type="ARBA" id="ARBA00023136"/>
    </source>
</evidence>
<evidence type="ECO:0000256" key="4">
    <source>
        <dbReference type="ARBA" id="ARBA00022692"/>
    </source>
</evidence>
<dbReference type="PROSITE" id="PS50850">
    <property type="entry name" value="MFS"/>
    <property type="match status" value="1"/>
</dbReference>
<keyword evidence="3 7" id="KW-0813">Transport</keyword>
<dbReference type="InterPro" id="IPR050360">
    <property type="entry name" value="MFS_Sugar_Transporters"/>
</dbReference>
<dbReference type="NCBIfam" id="TIGR00879">
    <property type="entry name" value="SP"/>
    <property type="match status" value="1"/>
</dbReference>
<feature type="transmembrane region" description="Helical" evidence="8">
    <location>
        <begin position="445"/>
        <end position="463"/>
    </location>
</feature>
<feature type="transmembrane region" description="Helical" evidence="8">
    <location>
        <begin position="342"/>
        <end position="365"/>
    </location>
</feature>
<sequence length="524" mass="56483">MASQTVHDGGNVYKRSNLKVIGYCMIVGLLAVTQGLDIGETAGFLAMPRFNQDFGSYSAATQAWSTTAGQQTEMFGLLLGGAIVSSAASGWIGAHWGRRFGIFLGAITAFINPIIQATVTTWPGFMVGKVISGIGIGFGQTFVIPYWSETTPAALRGMMLVALQGIINVFTFVGQCINEGTHGLTTRWAYRGPLLTELLAPLILLVLVYWIPETPRYLVSRGRYDDAVNAMRKLRGPTYPEAEIQEEVKEVMAMDRIEKELEGASRWRDCFQGTDLRRTVVSVIAILCQEFSGIAFITGYGTYFFSISGVTNPFVISVITGLCGIVGSAAAFPLIKFFGRRPILITGAAAQGVSMLTFAIVAVAAPGSKAASQCLAAFVSLFIFSYGATWGAVGPVVLGELSSTKLRSKTLALCYIAGWSADLLIICGTPYLISADYANLGAKVGFIFGGISILVFIWCFLCLPETKDRTLEEIDEMFMNKVPARKFKTYVITKNVQGISVQAAMDVLAEKVAVSTVETVERAV</sequence>
<dbReference type="EMBL" id="KN846952">
    <property type="protein sequence ID" value="KIV82830.1"/>
    <property type="molecule type" value="Genomic_DNA"/>
</dbReference>
<evidence type="ECO:0000256" key="7">
    <source>
        <dbReference type="RuleBase" id="RU003346"/>
    </source>
</evidence>
<feature type="transmembrane region" description="Helical" evidence="8">
    <location>
        <begin position="74"/>
        <end position="94"/>
    </location>
</feature>
<feature type="transmembrane region" description="Helical" evidence="8">
    <location>
        <begin position="100"/>
        <end position="119"/>
    </location>
</feature>
<dbReference type="InterPro" id="IPR003663">
    <property type="entry name" value="Sugar/inositol_transpt"/>
</dbReference>
<protein>
    <recommendedName>
        <fullName evidence="9">Major facilitator superfamily (MFS) profile domain-containing protein</fullName>
    </recommendedName>
</protein>
<feature type="transmembrane region" description="Helical" evidence="8">
    <location>
        <begin position="20"/>
        <end position="39"/>
    </location>
</feature>
<dbReference type="OrthoDB" id="6133115at2759"/>
<name>A0A0D1W240_9EURO</name>
<dbReference type="InterPro" id="IPR020846">
    <property type="entry name" value="MFS_dom"/>
</dbReference>
<dbReference type="InterPro" id="IPR005829">
    <property type="entry name" value="Sugar_transporter_CS"/>
</dbReference>
<dbReference type="InterPro" id="IPR036259">
    <property type="entry name" value="MFS_trans_sf"/>
</dbReference>
<feature type="transmembrane region" description="Helical" evidence="8">
    <location>
        <begin position="126"/>
        <end position="147"/>
    </location>
</feature>
<dbReference type="InterPro" id="IPR005828">
    <property type="entry name" value="MFS_sugar_transport-like"/>
</dbReference>
<feature type="transmembrane region" description="Helical" evidence="8">
    <location>
        <begin position="410"/>
        <end position="433"/>
    </location>
</feature>
<evidence type="ECO:0000256" key="3">
    <source>
        <dbReference type="ARBA" id="ARBA00022448"/>
    </source>
</evidence>
<evidence type="ECO:0000256" key="2">
    <source>
        <dbReference type="ARBA" id="ARBA00010992"/>
    </source>
</evidence>
<dbReference type="SUPFAM" id="SSF103473">
    <property type="entry name" value="MFS general substrate transporter"/>
    <property type="match status" value="1"/>
</dbReference>
<evidence type="ECO:0000256" key="1">
    <source>
        <dbReference type="ARBA" id="ARBA00004141"/>
    </source>
</evidence>
<feature type="transmembrane region" description="Helical" evidence="8">
    <location>
        <begin position="314"/>
        <end position="335"/>
    </location>
</feature>
<evidence type="ECO:0000259" key="9">
    <source>
        <dbReference type="PROSITE" id="PS50850"/>
    </source>
</evidence>
<keyword evidence="4 8" id="KW-0812">Transmembrane</keyword>
<feature type="transmembrane region" description="Helical" evidence="8">
    <location>
        <begin position="153"/>
        <end position="173"/>
    </location>
</feature>
<gene>
    <name evidence="10" type="ORF">PV11_04903</name>
</gene>
<dbReference type="HOGENOM" id="CLU_001265_30_1_1"/>
<keyword evidence="6 8" id="KW-0472">Membrane</keyword>
<comment type="subcellular location">
    <subcellularLocation>
        <location evidence="1">Membrane</location>
        <topology evidence="1">Multi-pass membrane protein</topology>
    </subcellularLocation>
</comment>
<reference evidence="10 11" key="1">
    <citation type="submission" date="2015-01" db="EMBL/GenBank/DDBJ databases">
        <title>The Genome Sequence of Exophiala sideris CBS121828.</title>
        <authorList>
            <consortium name="The Broad Institute Genomics Platform"/>
            <person name="Cuomo C."/>
            <person name="de Hoog S."/>
            <person name="Gorbushina A."/>
            <person name="Stielow B."/>
            <person name="Teixiera M."/>
            <person name="Abouelleil A."/>
            <person name="Chapman S.B."/>
            <person name="Priest M."/>
            <person name="Young S.K."/>
            <person name="Wortman J."/>
            <person name="Nusbaum C."/>
            <person name="Birren B."/>
        </authorList>
    </citation>
    <scope>NUCLEOTIDE SEQUENCE [LARGE SCALE GENOMIC DNA]</scope>
    <source>
        <strain evidence="10 11">CBS 121828</strain>
    </source>
</reference>
<proteinExistence type="inferred from homology"/>
<evidence type="ECO:0000256" key="8">
    <source>
        <dbReference type="SAM" id="Phobius"/>
    </source>
</evidence>
<dbReference type="STRING" id="1016849.A0A0D1W240"/>
<feature type="domain" description="Major facilitator superfamily (MFS) profile" evidence="9">
    <location>
        <begin position="23"/>
        <end position="467"/>
    </location>
</feature>
<dbReference type="PROSITE" id="PS00217">
    <property type="entry name" value="SUGAR_TRANSPORT_2"/>
    <property type="match status" value="1"/>
</dbReference>
<dbReference type="AlphaFoldDB" id="A0A0D1W240"/>
<evidence type="ECO:0000256" key="5">
    <source>
        <dbReference type="ARBA" id="ARBA00022989"/>
    </source>
</evidence>
<dbReference type="PANTHER" id="PTHR48022">
    <property type="entry name" value="PLASTIDIC GLUCOSE TRANSPORTER 4"/>
    <property type="match status" value="1"/>
</dbReference>